<evidence type="ECO:0000313" key="1">
    <source>
        <dbReference type="EMBL" id="KAF2675577.1"/>
    </source>
</evidence>
<gene>
    <name evidence="1" type="ORF">BT63DRAFT_42524</name>
</gene>
<dbReference type="Proteomes" id="UP000799302">
    <property type="component" value="Unassembled WGS sequence"/>
</dbReference>
<sequence length="263" mass="27635">MVIALPRRPALNTARSFSCLAASRLPIYFGKSDAGISLLGLTAIALSDGADMPRLLGDVPGYGVVGTAWSVRRGRDGVVGTAWSGRRGRYGVDVDVVDGDVVDGDAVDGDGVDGDGVDGDGVNGDGVEGDGMDGDVVNGDVVNGARVDGDRMAGLDGMVGDHMDGVVWTCVVHFEQCDRSPSGKRWATNEVCSSEFRRAGVMLPLPPLLFFPIAVPQLAFGISDHTCSCRHTLLSSRCVVGDLSHRIRFAKSSCFSKECNKSK</sequence>
<organism evidence="1 2">
    <name type="scientific">Microthyrium microscopicum</name>
    <dbReference type="NCBI Taxonomy" id="703497"/>
    <lineage>
        <taxon>Eukaryota</taxon>
        <taxon>Fungi</taxon>
        <taxon>Dikarya</taxon>
        <taxon>Ascomycota</taxon>
        <taxon>Pezizomycotina</taxon>
        <taxon>Dothideomycetes</taxon>
        <taxon>Dothideomycetes incertae sedis</taxon>
        <taxon>Microthyriales</taxon>
        <taxon>Microthyriaceae</taxon>
        <taxon>Microthyrium</taxon>
    </lineage>
</organism>
<dbReference type="EMBL" id="MU004230">
    <property type="protein sequence ID" value="KAF2675577.1"/>
    <property type="molecule type" value="Genomic_DNA"/>
</dbReference>
<reference evidence="1" key="1">
    <citation type="journal article" date="2020" name="Stud. Mycol.">
        <title>101 Dothideomycetes genomes: a test case for predicting lifestyles and emergence of pathogens.</title>
        <authorList>
            <person name="Haridas S."/>
            <person name="Albert R."/>
            <person name="Binder M."/>
            <person name="Bloem J."/>
            <person name="Labutti K."/>
            <person name="Salamov A."/>
            <person name="Andreopoulos B."/>
            <person name="Baker S."/>
            <person name="Barry K."/>
            <person name="Bills G."/>
            <person name="Bluhm B."/>
            <person name="Cannon C."/>
            <person name="Castanera R."/>
            <person name="Culley D."/>
            <person name="Daum C."/>
            <person name="Ezra D."/>
            <person name="Gonzalez J."/>
            <person name="Henrissat B."/>
            <person name="Kuo A."/>
            <person name="Liang C."/>
            <person name="Lipzen A."/>
            <person name="Lutzoni F."/>
            <person name="Magnuson J."/>
            <person name="Mondo S."/>
            <person name="Nolan M."/>
            <person name="Ohm R."/>
            <person name="Pangilinan J."/>
            <person name="Park H.-J."/>
            <person name="Ramirez L."/>
            <person name="Alfaro M."/>
            <person name="Sun H."/>
            <person name="Tritt A."/>
            <person name="Yoshinaga Y."/>
            <person name="Zwiers L.-H."/>
            <person name="Turgeon B."/>
            <person name="Goodwin S."/>
            <person name="Spatafora J."/>
            <person name="Crous P."/>
            <person name="Grigoriev I."/>
        </authorList>
    </citation>
    <scope>NUCLEOTIDE SEQUENCE</scope>
    <source>
        <strain evidence="1">CBS 115976</strain>
    </source>
</reference>
<name>A0A6A6UVZ9_9PEZI</name>
<accession>A0A6A6UVZ9</accession>
<dbReference type="AlphaFoldDB" id="A0A6A6UVZ9"/>
<proteinExistence type="predicted"/>
<protein>
    <submittedName>
        <fullName evidence="1">Uncharacterized protein</fullName>
    </submittedName>
</protein>
<keyword evidence="2" id="KW-1185">Reference proteome</keyword>
<evidence type="ECO:0000313" key="2">
    <source>
        <dbReference type="Proteomes" id="UP000799302"/>
    </source>
</evidence>